<dbReference type="EMBL" id="CP046509">
    <property type="protein sequence ID" value="QGU88691.1"/>
    <property type="molecule type" value="Genomic_DNA"/>
</dbReference>
<dbReference type="RefSeq" id="WP_154752401.1">
    <property type="nucleotide sequence ID" value="NZ_CP046509.1"/>
</dbReference>
<evidence type="ECO:0000313" key="3">
    <source>
        <dbReference type="Proteomes" id="UP000424752"/>
    </source>
</evidence>
<reference evidence="1 4" key="1">
    <citation type="submission" date="2019-11" db="EMBL/GenBank/DDBJ databases">
        <title>Erwinia sp. nov., isolated from feces of birds in Tibet plateau of China.</title>
        <authorList>
            <person name="Ge Y."/>
        </authorList>
    </citation>
    <scope>NUCLEOTIDE SEQUENCE [LARGE SCALE GENOMIC DNA]</scope>
    <source>
        <strain evidence="1 4">J316</strain>
    </source>
</reference>
<name>A0A6I6EPP2_9GAMM</name>
<accession>A0A6L6GP58</accession>
<evidence type="ECO:0000313" key="4">
    <source>
        <dbReference type="Proteomes" id="UP000480164"/>
    </source>
</evidence>
<protein>
    <submittedName>
        <fullName evidence="2">Uncharacterized protein</fullName>
    </submittedName>
</protein>
<dbReference type="AlphaFoldDB" id="A0A6I6EPP2"/>
<sequence>MAKYMTQPMSAGVHPKITYYRKQSAHPPHDESEKFTADATSDYATTNGVNKDQVEQGTYRSNQGVPVGGIVQEI</sequence>
<dbReference type="KEGG" id="erwi:GN242_16310"/>
<proteinExistence type="predicted"/>
<evidence type="ECO:0000313" key="1">
    <source>
        <dbReference type="EMBL" id="MTD27134.1"/>
    </source>
</evidence>
<organism evidence="2 3">
    <name type="scientific">Erwinia sorbitola</name>
    <dbReference type="NCBI Taxonomy" id="2681984"/>
    <lineage>
        <taxon>Bacteria</taxon>
        <taxon>Pseudomonadati</taxon>
        <taxon>Pseudomonadota</taxon>
        <taxon>Gammaproteobacteria</taxon>
        <taxon>Enterobacterales</taxon>
        <taxon>Erwiniaceae</taxon>
        <taxon>Erwinia</taxon>
    </lineage>
</organism>
<gene>
    <name evidence="1" type="ORF">GK011_09300</name>
    <name evidence="2" type="ORF">GN242_16310</name>
</gene>
<evidence type="ECO:0000313" key="2">
    <source>
        <dbReference type="EMBL" id="QGU88691.1"/>
    </source>
</evidence>
<accession>A0A6I6EPP2</accession>
<keyword evidence="4" id="KW-1185">Reference proteome</keyword>
<dbReference type="EMBL" id="WLZX01000002">
    <property type="protein sequence ID" value="MTD27134.1"/>
    <property type="molecule type" value="Genomic_DNA"/>
</dbReference>
<reference evidence="2 3" key="2">
    <citation type="submission" date="2019-12" db="EMBL/GenBank/DDBJ databases">
        <title>Erwinia sp. nov., isolated from droppings of birds in the Qinghai-Tiebt plateau of China.</title>
        <authorList>
            <person name="Ge Y."/>
        </authorList>
    </citation>
    <scope>NUCLEOTIDE SEQUENCE [LARGE SCALE GENOMIC DNA]</scope>
    <source>
        <strain evidence="2 3">J780</strain>
    </source>
</reference>
<dbReference type="Proteomes" id="UP000424752">
    <property type="component" value="Chromosome"/>
</dbReference>
<dbReference type="Proteomes" id="UP000480164">
    <property type="component" value="Unassembled WGS sequence"/>
</dbReference>